<feature type="domain" description="Putative restriction endonuclease" evidence="1">
    <location>
        <begin position="39"/>
        <end position="186"/>
    </location>
</feature>
<dbReference type="InterPro" id="IPR012296">
    <property type="entry name" value="Nuclease_put_TT1808"/>
</dbReference>
<keyword evidence="3" id="KW-1185">Reference proteome</keyword>
<proteinExistence type="predicted"/>
<dbReference type="EMBL" id="BAAAMJ010000010">
    <property type="protein sequence ID" value="GAA1905402.1"/>
    <property type="molecule type" value="Genomic_DNA"/>
</dbReference>
<organism evidence="2 3">
    <name type="scientific">Streptomyces sodiiphilus</name>
    <dbReference type="NCBI Taxonomy" id="226217"/>
    <lineage>
        <taxon>Bacteria</taxon>
        <taxon>Bacillati</taxon>
        <taxon>Actinomycetota</taxon>
        <taxon>Actinomycetes</taxon>
        <taxon>Kitasatosporales</taxon>
        <taxon>Streptomycetaceae</taxon>
        <taxon>Streptomyces</taxon>
    </lineage>
</organism>
<comment type="caution">
    <text evidence="2">The sequence shown here is derived from an EMBL/GenBank/DDBJ whole genome shotgun (WGS) entry which is preliminary data.</text>
</comment>
<reference evidence="2 3" key="1">
    <citation type="journal article" date="2019" name="Int. J. Syst. Evol. Microbiol.">
        <title>The Global Catalogue of Microorganisms (GCM) 10K type strain sequencing project: providing services to taxonomists for standard genome sequencing and annotation.</title>
        <authorList>
            <consortium name="The Broad Institute Genomics Platform"/>
            <consortium name="The Broad Institute Genome Sequencing Center for Infectious Disease"/>
            <person name="Wu L."/>
            <person name="Ma J."/>
        </authorList>
    </citation>
    <scope>NUCLEOTIDE SEQUENCE [LARGE SCALE GENOMIC DNA]</scope>
    <source>
        <strain evidence="2 3">JCM 13581</strain>
    </source>
</reference>
<sequence length="205" mass="22438">MVPGRTMAVSRDGQGGEMTAMYPEYAQWLRQVRSSMKLPKAVKLLFDQGRLYMSPVTEAHSEADDSIRLQLAEQLGGESGLHVTRDKGVLPEMDGYMPEPDVLVVDAGALGPGDAFVDQKHVHFVAESVSRSTVGQDYGRKLNQYAARGIATYLIVDVLTGECVLYQAPKGDEYTSAVPYRFGEEIGFSLAGVPVTVRTDFKKIC</sequence>
<evidence type="ECO:0000313" key="2">
    <source>
        <dbReference type="EMBL" id="GAA1905402.1"/>
    </source>
</evidence>
<protein>
    <recommendedName>
        <fullName evidence="1">Putative restriction endonuclease domain-containing protein</fullName>
    </recommendedName>
</protein>
<gene>
    <name evidence="2" type="ORF">GCM10009716_14150</name>
</gene>
<accession>A0ABN2NWD2</accession>
<evidence type="ECO:0000259" key="1">
    <source>
        <dbReference type="Pfam" id="PF05685"/>
    </source>
</evidence>
<dbReference type="CDD" id="cd06260">
    <property type="entry name" value="DUF820-like"/>
    <property type="match status" value="1"/>
</dbReference>
<dbReference type="Proteomes" id="UP001501303">
    <property type="component" value="Unassembled WGS sequence"/>
</dbReference>
<dbReference type="PANTHER" id="PTHR35400">
    <property type="entry name" value="SLR1083 PROTEIN"/>
    <property type="match status" value="1"/>
</dbReference>
<dbReference type="Gene3D" id="3.90.1570.10">
    <property type="entry name" value="tt1808, chain A"/>
    <property type="match status" value="1"/>
</dbReference>
<name>A0ABN2NWD2_9ACTN</name>
<dbReference type="SUPFAM" id="SSF52980">
    <property type="entry name" value="Restriction endonuclease-like"/>
    <property type="match status" value="1"/>
</dbReference>
<dbReference type="PANTHER" id="PTHR35400:SF3">
    <property type="entry name" value="SLL1072 PROTEIN"/>
    <property type="match status" value="1"/>
</dbReference>
<dbReference type="InterPro" id="IPR011335">
    <property type="entry name" value="Restrct_endonuc-II-like"/>
</dbReference>
<evidence type="ECO:0000313" key="3">
    <source>
        <dbReference type="Proteomes" id="UP001501303"/>
    </source>
</evidence>
<dbReference type="InterPro" id="IPR008538">
    <property type="entry name" value="Uma2"/>
</dbReference>
<dbReference type="Pfam" id="PF05685">
    <property type="entry name" value="Uma2"/>
    <property type="match status" value="1"/>
</dbReference>